<keyword evidence="4" id="KW-1185">Reference proteome</keyword>
<dbReference type="SUPFAM" id="SSF51735">
    <property type="entry name" value="NAD(P)-binding Rossmann-fold domains"/>
    <property type="match status" value="1"/>
</dbReference>
<dbReference type="PANTHER" id="PTHR43943">
    <property type="entry name" value="DEHYDROGENASE/REDUCTASE (SDR FAMILY) MEMBER 4"/>
    <property type="match status" value="1"/>
</dbReference>
<dbReference type="PANTHER" id="PTHR43943:SF17">
    <property type="entry name" value="3-PHENYLPROPIONATE-DIHYDRODIOL_CINNAMIC ACID-DIHYDRODIOL DEHYDROGENASE"/>
    <property type="match status" value="1"/>
</dbReference>
<dbReference type="GO" id="GO:0016491">
    <property type="term" value="F:oxidoreductase activity"/>
    <property type="evidence" value="ECO:0007669"/>
    <property type="project" value="UniProtKB-KW"/>
</dbReference>
<dbReference type="AlphaFoldDB" id="A0AAV5W9I2"/>
<dbReference type="Pfam" id="PF13561">
    <property type="entry name" value="adh_short_C2"/>
    <property type="match status" value="1"/>
</dbReference>
<dbReference type="InterPro" id="IPR036291">
    <property type="entry name" value="NAD(P)-bd_dom_sf"/>
</dbReference>
<feature type="non-terminal residue" evidence="3">
    <location>
        <position position="1"/>
    </location>
</feature>
<comment type="similarity">
    <text evidence="1">Belongs to the short-chain dehydrogenases/reductases (SDR) family.</text>
</comment>
<proteinExistence type="inferred from homology"/>
<protein>
    <recommendedName>
        <fullName evidence="5">Dehydrogenase</fullName>
    </recommendedName>
</protein>
<sequence>QMSIVVGASSKVGKAVVTRLAFAGHRVVAVDSHSTELNNVEEEMRKVGADVTCIPFQDNEKSTIDKAASLLGMEMKGLVFIPPDNSVKGDVCHSTTIQFNTVFAQRLTLPFRMIKCAIPHLRSSADSSIVVINSSSAYTPFIDLGLYSAGSTALLALSRTLAIDPAILPIRVNTVLMSTVHGDGSGGVWDIEDEDVPLRDMMPLGRLGNSADVGAAVQFLLSTKSRYITGECLLLNGGMQLRL</sequence>
<dbReference type="PRINTS" id="PR00081">
    <property type="entry name" value="GDHRDH"/>
</dbReference>
<accession>A0AAV5W9I2</accession>
<evidence type="ECO:0000256" key="1">
    <source>
        <dbReference type="ARBA" id="ARBA00006484"/>
    </source>
</evidence>
<evidence type="ECO:0000313" key="4">
    <source>
        <dbReference type="Proteomes" id="UP001432322"/>
    </source>
</evidence>
<evidence type="ECO:0008006" key="5">
    <source>
        <dbReference type="Google" id="ProtNLM"/>
    </source>
</evidence>
<evidence type="ECO:0000313" key="3">
    <source>
        <dbReference type="EMBL" id="GMT28526.1"/>
    </source>
</evidence>
<dbReference type="Proteomes" id="UP001432322">
    <property type="component" value="Unassembled WGS sequence"/>
</dbReference>
<evidence type="ECO:0000256" key="2">
    <source>
        <dbReference type="ARBA" id="ARBA00023002"/>
    </source>
</evidence>
<dbReference type="EMBL" id="BTSY01000005">
    <property type="protein sequence ID" value="GMT28526.1"/>
    <property type="molecule type" value="Genomic_DNA"/>
</dbReference>
<name>A0AAV5W9I2_9BILA</name>
<reference evidence="3" key="1">
    <citation type="submission" date="2023-10" db="EMBL/GenBank/DDBJ databases">
        <title>Genome assembly of Pristionchus species.</title>
        <authorList>
            <person name="Yoshida K."/>
            <person name="Sommer R.J."/>
        </authorList>
    </citation>
    <scope>NUCLEOTIDE SEQUENCE</scope>
    <source>
        <strain evidence="3">RS5133</strain>
    </source>
</reference>
<dbReference type="InterPro" id="IPR002347">
    <property type="entry name" value="SDR_fam"/>
</dbReference>
<dbReference type="CDD" id="cd05233">
    <property type="entry name" value="SDR_c"/>
    <property type="match status" value="1"/>
</dbReference>
<comment type="caution">
    <text evidence="3">The sequence shown here is derived from an EMBL/GenBank/DDBJ whole genome shotgun (WGS) entry which is preliminary data.</text>
</comment>
<gene>
    <name evidence="3" type="ORF">PFISCL1PPCAC_19823</name>
</gene>
<organism evidence="3 4">
    <name type="scientific">Pristionchus fissidentatus</name>
    <dbReference type="NCBI Taxonomy" id="1538716"/>
    <lineage>
        <taxon>Eukaryota</taxon>
        <taxon>Metazoa</taxon>
        <taxon>Ecdysozoa</taxon>
        <taxon>Nematoda</taxon>
        <taxon>Chromadorea</taxon>
        <taxon>Rhabditida</taxon>
        <taxon>Rhabditina</taxon>
        <taxon>Diplogasteromorpha</taxon>
        <taxon>Diplogasteroidea</taxon>
        <taxon>Neodiplogasteridae</taxon>
        <taxon>Pristionchus</taxon>
    </lineage>
</organism>
<keyword evidence="2" id="KW-0560">Oxidoreductase</keyword>
<dbReference type="Gene3D" id="3.40.50.720">
    <property type="entry name" value="NAD(P)-binding Rossmann-like Domain"/>
    <property type="match status" value="1"/>
</dbReference>